<organism evidence="3 4">
    <name type="scientific">Rufibacter radiotolerans</name>
    <dbReference type="NCBI Taxonomy" id="1379910"/>
    <lineage>
        <taxon>Bacteria</taxon>
        <taxon>Pseudomonadati</taxon>
        <taxon>Bacteroidota</taxon>
        <taxon>Cytophagia</taxon>
        <taxon>Cytophagales</taxon>
        <taxon>Hymenobacteraceae</taxon>
        <taxon>Rufibacter</taxon>
    </lineage>
</organism>
<dbReference type="Pfam" id="PF17996">
    <property type="entry name" value="CE2_N"/>
    <property type="match status" value="1"/>
</dbReference>
<gene>
    <name evidence="3" type="ORF">TH63_18560</name>
</gene>
<dbReference type="EMBL" id="CP010777">
    <property type="protein sequence ID" value="AKQ47826.1"/>
    <property type="molecule type" value="Genomic_DNA"/>
</dbReference>
<evidence type="ECO:0000259" key="2">
    <source>
        <dbReference type="Pfam" id="PF17996"/>
    </source>
</evidence>
<evidence type="ECO:0000313" key="4">
    <source>
        <dbReference type="Proteomes" id="UP000036458"/>
    </source>
</evidence>
<dbReference type="Pfam" id="PF13472">
    <property type="entry name" value="Lipase_GDSL_2"/>
    <property type="match status" value="1"/>
</dbReference>
<name>A0A0H4WBD7_9BACT</name>
<feature type="domain" description="Carbohydrate esterase 2 N-terminal" evidence="2">
    <location>
        <begin position="26"/>
        <end position="129"/>
    </location>
</feature>
<dbReference type="KEGG" id="ruf:TH63_18560"/>
<dbReference type="GO" id="GO:0052689">
    <property type="term" value="F:carboxylic ester hydrolase activity"/>
    <property type="evidence" value="ECO:0007669"/>
    <property type="project" value="InterPro"/>
</dbReference>
<protein>
    <submittedName>
        <fullName evidence="3">Electron transporter RnfD</fullName>
    </submittedName>
</protein>
<dbReference type="STRING" id="1379910.TH63_18560"/>
<dbReference type="InterPro" id="IPR040794">
    <property type="entry name" value="CE2_N"/>
</dbReference>
<dbReference type="AlphaFoldDB" id="A0A0H4WBD7"/>
<dbReference type="InterPro" id="IPR037461">
    <property type="entry name" value="CtCE2-like_dom"/>
</dbReference>
<keyword evidence="4" id="KW-1185">Reference proteome</keyword>
<reference evidence="3 4" key="1">
    <citation type="submission" date="2015-01" db="EMBL/GenBank/DDBJ databases">
        <title>Rufibacter sp./DG31D/ whole genome sequencing.</title>
        <authorList>
            <person name="Kim M.K."/>
            <person name="Srinivasan S."/>
            <person name="Lee J.-J."/>
        </authorList>
    </citation>
    <scope>NUCLEOTIDE SEQUENCE [LARGE SCALE GENOMIC DNA]</scope>
    <source>
        <strain evidence="3 4">DG31D</strain>
    </source>
</reference>
<dbReference type="Gene3D" id="2.60.120.260">
    <property type="entry name" value="Galactose-binding domain-like"/>
    <property type="match status" value="1"/>
</dbReference>
<dbReference type="InterPro" id="IPR013830">
    <property type="entry name" value="SGNH_hydro"/>
</dbReference>
<dbReference type="PATRIC" id="fig|1379910.4.peg.4046"/>
<dbReference type="Gene3D" id="3.40.50.1110">
    <property type="entry name" value="SGNH hydrolase"/>
    <property type="match status" value="1"/>
</dbReference>
<sequence length="351" mass="39349">MLVLLTSRCAPSKMTVVGPQDPNVAYMGRVGKPSPQAAELYWSGTSVKLNFSGTAVQARLKDNTGKSFYNVILDGDSVRVIQADTALKLYSLASGLKPGKHTIELFKRTEWDKGTTTFYGFEVASKVLPPDLPKKRKIEFYGNSITAGYAVHDYSGKDSWEGTNTNNYLSYAALAARHFNADYSCICKSGIGITVSWERWIMPEIYDRLNPADPASKWDFAQGPAPDVVVINLLQNDSWIVNLPNNQEYKRRFGDTKPTEEFIITAYQNFVKRIRGKYPNAHIIAALGNMDIAREGSPWPDYVQKAVAGLNDAKVYTHFMPYKNTPGHPRVEEQQAMAQSLIQFIEKTIQW</sequence>
<dbReference type="Proteomes" id="UP000036458">
    <property type="component" value="Chromosome"/>
</dbReference>
<accession>A0A0H4WBD7</accession>
<dbReference type="InterPro" id="IPR036514">
    <property type="entry name" value="SGNH_hydro_sf"/>
</dbReference>
<dbReference type="PANTHER" id="PTHR37834">
    <property type="entry name" value="GDSL-LIKE LIPASE/ACYLHYDROLASE DOMAIN PROTEIN (AFU_ORTHOLOGUE AFUA_2G00620)"/>
    <property type="match status" value="1"/>
</dbReference>
<proteinExistence type="predicted"/>
<evidence type="ECO:0000313" key="3">
    <source>
        <dbReference type="EMBL" id="AKQ47826.1"/>
    </source>
</evidence>
<dbReference type="PANTHER" id="PTHR37834:SF2">
    <property type="entry name" value="ESTERASE, SGNH HYDROLASE-TYPE"/>
    <property type="match status" value="1"/>
</dbReference>
<dbReference type="SUPFAM" id="SSF52266">
    <property type="entry name" value="SGNH hydrolase"/>
    <property type="match status" value="1"/>
</dbReference>
<dbReference type="CDD" id="cd01831">
    <property type="entry name" value="Endoglucanase_E_like"/>
    <property type="match status" value="1"/>
</dbReference>
<evidence type="ECO:0000259" key="1">
    <source>
        <dbReference type="Pfam" id="PF13472"/>
    </source>
</evidence>
<dbReference type="InterPro" id="IPR052762">
    <property type="entry name" value="PCW_deacetylase/CE"/>
</dbReference>
<feature type="domain" description="SGNH hydrolase-type esterase" evidence="1">
    <location>
        <begin position="140"/>
        <end position="313"/>
    </location>
</feature>